<gene>
    <name evidence="12" type="ORF">PeribacterD1_0366</name>
</gene>
<dbReference type="InterPro" id="IPR013785">
    <property type="entry name" value="Aldolase_TIM"/>
</dbReference>
<evidence type="ECO:0000256" key="4">
    <source>
        <dbReference type="ARBA" id="ARBA00022490"/>
    </source>
</evidence>
<keyword evidence="7" id="KW-0949">S-adenosyl-L-methionine</keyword>
<dbReference type="GO" id="GO:0030488">
    <property type="term" value="P:tRNA methylation"/>
    <property type="evidence" value="ECO:0007669"/>
    <property type="project" value="TreeGrafter"/>
</dbReference>
<evidence type="ECO:0000256" key="3">
    <source>
        <dbReference type="ARBA" id="ARBA00022485"/>
    </source>
</evidence>
<keyword evidence="3" id="KW-0004">4Fe-4S</keyword>
<keyword evidence="4" id="KW-0963">Cytoplasm</keyword>
<dbReference type="PROSITE" id="PS51918">
    <property type="entry name" value="RADICAL_SAM"/>
    <property type="match status" value="1"/>
</dbReference>
<name>A0A0S1SGD9_9BACT</name>
<dbReference type="CDD" id="cd01335">
    <property type="entry name" value="Radical_SAM"/>
    <property type="match status" value="1"/>
</dbReference>
<dbReference type="GO" id="GO:0046872">
    <property type="term" value="F:metal ion binding"/>
    <property type="evidence" value="ECO:0007669"/>
    <property type="project" value="UniProtKB-KW"/>
</dbReference>
<reference evidence="12 13" key="2">
    <citation type="journal article" date="2016" name="PeerJ">
        <title>Analysis of five complete genome sequences for members of the class Peribacteria in the recently recognized Peregrinibacteria bacterial phylum.</title>
        <authorList>
            <person name="Anantharaman K."/>
            <person name="Brown C.T."/>
            <person name="Burstein D."/>
            <person name="Castelle C.J."/>
            <person name="Probst A.J."/>
            <person name="Thomas B.C."/>
            <person name="Williams K.H."/>
            <person name="Banfield J.F."/>
        </authorList>
    </citation>
    <scope>NUCLEOTIDE SEQUENCE [LARGE SCALE GENOMIC DNA]</scope>
    <source>
        <strain evidence="12">RIFOXYD1_FULL_PER-ii_59_16</strain>
    </source>
</reference>
<keyword evidence="6 12" id="KW-0808">Transferase</keyword>
<evidence type="ECO:0000256" key="9">
    <source>
        <dbReference type="ARBA" id="ARBA00023004"/>
    </source>
</evidence>
<dbReference type="SFLD" id="SFLDG01062">
    <property type="entry name" value="methyltransferase_(Class_A)"/>
    <property type="match status" value="1"/>
</dbReference>
<keyword evidence="10" id="KW-0411">Iron-sulfur</keyword>
<evidence type="ECO:0000256" key="5">
    <source>
        <dbReference type="ARBA" id="ARBA00022603"/>
    </source>
</evidence>
<dbReference type="GO" id="GO:0008173">
    <property type="term" value="F:RNA methyltransferase activity"/>
    <property type="evidence" value="ECO:0007669"/>
    <property type="project" value="InterPro"/>
</dbReference>
<evidence type="ECO:0000256" key="7">
    <source>
        <dbReference type="ARBA" id="ARBA00022691"/>
    </source>
</evidence>
<evidence type="ECO:0000259" key="11">
    <source>
        <dbReference type="PROSITE" id="PS51918"/>
    </source>
</evidence>
<dbReference type="Proteomes" id="UP000069135">
    <property type="component" value="Chromosome"/>
</dbReference>
<dbReference type="InterPro" id="IPR006638">
    <property type="entry name" value="Elp3/MiaA/NifB-like_rSAM"/>
</dbReference>
<sequence length="365" mass="40914">MPPLTRAQRFQSLFPSAPAFRFRQAEAALFQPDATGWGSVSVFPKAMREEMEAKIPWMSVTLHRMLTSKDGETFKAVLRTEDNLLFETVLMGNAREQWTVCVSSQVGCAMHCVFCATGAMGLKRSLASDEIVDQLRFWLQFLHKPLTRSLPGGERSSGGAHDASRISNIVFMGMGEPLANVESVKQAIRTWMDQTDIGPTHITVSTVGVLPVMERLLEDKDWPPVRIAISLHSADQAEREKIVPSTTPDFLKKLADWCRRYRQILGNRRHHLTFEYTLISGVNDSEEQAEQLARFIERCGSPKLNVIPLNPVSGKPFTQSAQERIDRFKQVILRHGIDVMQRRTMGSDIAAACGQLATGEQPHVI</sequence>
<organism evidence="12 13">
    <name type="scientific">Candidatus Peribacter riflensis</name>
    <dbReference type="NCBI Taxonomy" id="1735162"/>
    <lineage>
        <taxon>Bacteria</taxon>
        <taxon>Candidatus Peregrinibacteriota</taxon>
        <taxon>Candidatus Peribacteria</taxon>
        <taxon>Candidatus Peribacterales</taxon>
        <taxon>Candidatus Peribacteraceae</taxon>
        <taxon>Candidatus Peribacter</taxon>
    </lineage>
</organism>
<evidence type="ECO:0000256" key="2">
    <source>
        <dbReference type="ARBA" id="ARBA00004496"/>
    </source>
</evidence>
<evidence type="ECO:0000256" key="6">
    <source>
        <dbReference type="ARBA" id="ARBA00022679"/>
    </source>
</evidence>
<evidence type="ECO:0000313" key="13">
    <source>
        <dbReference type="Proteomes" id="UP000069135"/>
    </source>
</evidence>
<dbReference type="EMBL" id="CP013065">
    <property type="protein sequence ID" value="ALM13063.1"/>
    <property type="molecule type" value="Genomic_DNA"/>
</dbReference>
<proteinExistence type="predicted"/>
<dbReference type="InterPro" id="IPR058240">
    <property type="entry name" value="rSAM_sf"/>
</dbReference>
<dbReference type="Pfam" id="PF04055">
    <property type="entry name" value="Radical_SAM"/>
    <property type="match status" value="1"/>
</dbReference>
<dbReference type="SMART" id="SM00729">
    <property type="entry name" value="Elp3"/>
    <property type="match status" value="1"/>
</dbReference>
<comment type="subcellular location">
    <subcellularLocation>
        <location evidence="2">Cytoplasm</location>
    </subcellularLocation>
</comment>
<dbReference type="PATRIC" id="fig|1735161.3.peg.364"/>
<dbReference type="InterPro" id="IPR007197">
    <property type="entry name" value="rSAM"/>
</dbReference>
<dbReference type="InterPro" id="IPR040072">
    <property type="entry name" value="Methyltransferase_A"/>
</dbReference>
<reference evidence="13" key="1">
    <citation type="submission" date="2015-10" db="EMBL/GenBank/DDBJ databases">
        <title>Analysis of five complete genome sequences for members of the class Peribacteria in the recently recognized Peregrinibacteria bacterial phylum.</title>
        <authorList>
            <person name="Anantharaman K."/>
            <person name="Brown C.T."/>
            <person name="Burstein D."/>
            <person name="Castelle C.J."/>
            <person name="Probst A.J."/>
            <person name="Thomas B.C."/>
            <person name="Williams K.H."/>
            <person name="Banfield J.F."/>
        </authorList>
    </citation>
    <scope>NUCLEOTIDE SEQUENCE [LARGE SCALE GENOMIC DNA]</scope>
</reference>
<dbReference type="InterPro" id="IPR004383">
    <property type="entry name" value="rRNA_lsu_MTrfase_RlmN/Cfr"/>
</dbReference>
<evidence type="ECO:0000256" key="10">
    <source>
        <dbReference type="ARBA" id="ARBA00023014"/>
    </source>
</evidence>
<evidence type="ECO:0000313" key="12">
    <source>
        <dbReference type="EMBL" id="ALM13063.1"/>
    </source>
</evidence>
<evidence type="ECO:0000256" key="1">
    <source>
        <dbReference type="ARBA" id="ARBA00001966"/>
    </source>
</evidence>
<accession>A0A0S1SW68</accession>
<dbReference type="SFLD" id="SFLDS00029">
    <property type="entry name" value="Radical_SAM"/>
    <property type="match status" value="1"/>
</dbReference>
<protein>
    <submittedName>
        <fullName evidence="12">23S rRNA (Adenine2503-C2)-methyltransferase</fullName>
    </submittedName>
</protein>
<dbReference type="Gene3D" id="3.20.20.70">
    <property type="entry name" value="Aldolase class I"/>
    <property type="match status" value="1"/>
</dbReference>
<dbReference type="AlphaFoldDB" id="A0A0S1SGD9"/>
<keyword evidence="9" id="KW-0408">Iron</keyword>
<evidence type="ECO:0000256" key="8">
    <source>
        <dbReference type="ARBA" id="ARBA00022723"/>
    </source>
</evidence>
<dbReference type="SFLD" id="SFLDF00275">
    <property type="entry name" value="adenosine_C2_methyltransferase"/>
    <property type="match status" value="1"/>
</dbReference>
<accession>A0A0S1SEH7</accession>
<dbReference type="KEGG" id="prf:PeribacterA2_0366"/>
<accession>A0A0S1SRX4</accession>
<dbReference type="STRING" id="1735162.PeribacterB2_0366"/>
<keyword evidence="5 12" id="KW-0489">Methyltransferase</keyword>
<dbReference type="PANTHER" id="PTHR30544:SF5">
    <property type="entry name" value="RADICAL SAM CORE DOMAIN-CONTAINING PROTEIN"/>
    <property type="match status" value="1"/>
</dbReference>
<dbReference type="GO" id="GO:0051539">
    <property type="term" value="F:4 iron, 4 sulfur cluster binding"/>
    <property type="evidence" value="ECO:0007669"/>
    <property type="project" value="UniProtKB-KW"/>
</dbReference>
<keyword evidence="8" id="KW-0479">Metal-binding</keyword>
<comment type="cofactor">
    <cofactor evidence="1">
        <name>[4Fe-4S] cluster</name>
        <dbReference type="ChEBI" id="CHEBI:49883"/>
    </cofactor>
</comment>
<dbReference type="PIRSF" id="PIRSF006004">
    <property type="entry name" value="CHP00048"/>
    <property type="match status" value="1"/>
</dbReference>
<accession>A0A0S1SGD9</accession>
<dbReference type="PANTHER" id="PTHR30544">
    <property type="entry name" value="23S RRNA METHYLTRANSFERASE"/>
    <property type="match status" value="1"/>
</dbReference>
<accession>A0A0S1SNB7</accession>
<dbReference type="GO" id="GO:0070475">
    <property type="term" value="P:rRNA base methylation"/>
    <property type="evidence" value="ECO:0007669"/>
    <property type="project" value="TreeGrafter"/>
</dbReference>
<dbReference type="GO" id="GO:0005737">
    <property type="term" value="C:cytoplasm"/>
    <property type="evidence" value="ECO:0007669"/>
    <property type="project" value="UniProtKB-SubCell"/>
</dbReference>
<dbReference type="SUPFAM" id="SSF102114">
    <property type="entry name" value="Radical SAM enzymes"/>
    <property type="match status" value="1"/>
</dbReference>
<feature type="domain" description="Radical SAM core" evidence="11">
    <location>
        <begin position="94"/>
        <end position="348"/>
    </location>
</feature>